<dbReference type="RefSeq" id="WP_286255514.1">
    <property type="nucleotide sequence ID" value="NZ_AP018448.1"/>
</dbReference>
<organism evidence="1 2">
    <name type="scientific">Streptomyces graminofaciens</name>
    <dbReference type="NCBI Taxonomy" id="68212"/>
    <lineage>
        <taxon>Bacteria</taxon>
        <taxon>Bacillati</taxon>
        <taxon>Actinomycetota</taxon>
        <taxon>Actinomycetes</taxon>
        <taxon>Kitasatosporales</taxon>
        <taxon>Streptomycetaceae</taxon>
        <taxon>Streptomyces</taxon>
    </lineage>
</organism>
<gene>
    <name evidence="1" type="ORF">SGFS_065920</name>
</gene>
<dbReference type="EMBL" id="AP018448">
    <property type="protein sequence ID" value="BBC35298.1"/>
    <property type="molecule type" value="Genomic_DNA"/>
</dbReference>
<evidence type="ECO:0000313" key="2">
    <source>
        <dbReference type="Proteomes" id="UP001321542"/>
    </source>
</evidence>
<proteinExistence type="predicted"/>
<sequence>MAAESYPTPQAGQRATASLLRAMLPQTVRKMADEPRSATTTFADDTHLTFAVEANAVYRMNGAIKYFADPTPDIKVQFTTPTGTLGEWWWLMPGSTTAATGTTGYSIRTETNDVTGSRTGYGTSDSTMFTPIGGLWRVGSTAGSITMQWAQNTSNATATVLYTDSYLEFRRIA</sequence>
<evidence type="ECO:0000313" key="1">
    <source>
        <dbReference type="EMBL" id="BBC35298.1"/>
    </source>
</evidence>
<keyword evidence="2" id="KW-1185">Reference proteome</keyword>
<dbReference type="Proteomes" id="UP001321542">
    <property type="component" value="Chromosome"/>
</dbReference>
<name>A0ABN5VQ83_9ACTN</name>
<reference evidence="1 2" key="1">
    <citation type="journal article" date="2010" name="ChemBioChem">
        <title>Cloning and characterization of the biosynthetic gene cluster of 16-membered macrolide antibiotic FD-891: involvement of a dual functional cytochrome P450 monooxygenase catalyzing epoxidation and hydroxylation.</title>
        <authorList>
            <person name="Kudo F."/>
            <person name="Motegi A."/>
            <person name="Mizoue K."/>
            <person name="Eguchi T."/>
        </authorList>
    </citation>
    <scope>NUCLEOTIDE SEQUENCE [LARGE SCALE GENOMIC DNA]</scope>
    <source>
        <strain evidence="1 2">A-8890</strain>
    </source>
</reference>
<protein>
    <submittedName>
        <fullName evidence="1">Uncharacterized protein</fullName>
    </submittedName>
</protein>
<reference evidence="1 2" key="2">
    <citation type="journal article" date="2023" name="ChemBioChem">
        <title>Acyltransferase Domain Exchange between Two Independent Type I Polyketide Synthases in the Same Producer Strain of Macrolide Antibiotics.</title>
        <authorList>
            <person name="Kudo F."/>
            <person name="Kishikawa K."/>
            <person name="Tsuboi K."/>
            <person name="Kido T."/>
            <person name="Usui T."/>
            <person name="Hashimoto J."/>
            <person name="Shin-Ya K."/>
            <person name="Miyanaga A."/>
            <person name="Eguchi T."/>
        </authorList>
    </citation>
    <scope>NUCLEOTIDE SEQUENCE [LARGE SCALE GENOMIC DNA]</scope>
    <source>
        <strain evidence="1 2">A-8890</strain>
    </source>
</reference>
<accession>A0ABN5VQ83</accession>